<accession>A0ABX3HCK8</accession>
<dbReference type="RefSeq" id="WP_076111082.1">
    <property type="nucleotide sequence ID" value="NZ_MPTB01000016.1"/>
</dbReference>
<dbReference type="EMBL" id="MPTB01000016">
    <property type="protein sequence ID" value="OMD47258.1"/>
    <property type="molecule type" value="Genomic_DNA"/>
</dbReference>
<dbReference type="Proteomes" id="UP000187412">
    <property type="component" value="Unassembled WGS sequence"/>
</dbReference>
<gene>
    <name evidence="1" type="ORF">BSK56_13830</name>
</gene>
<evidence type="ECO:0000313" key="1">
    <source>
        <dbReference type="EMBL" id="OMD47258.1"/>
    </source>
</evidence>
<dbReference type="InterPro" id="IPR024524">
    <property type="entry name" value="DUF3800"/>
</dbReference>
<organism evidence="1 2">
    <name type="scientific">Paenibacillus borealis</name>
    <dbReference type="NCBI Taxonomy" id="160799"/>
    <lineage>
        <taxon>Bacteria</taxon>
        <taxon>Bacillati</taxon>
        <taxon>Bacillota</taxon>
        <taxon>Bacilli</taxon>
        <taxon>Bacillales</taxon>
        <taxon>Paenibacillaceae</taxon>
        <taxon>Paenibacillus</taxon>
    </lineage>
</organism>
<evidence type="ECO:0000313" key="2">
    <source>
        <dbReference type="Proteomes" id="UP000187412"/>
    </source>
</evidence>
<proteinExistence type="predicted"/>
<comment type="caution">
    <text evidence="1">The sequence shown here is derived from an EMBL/GenBank/DDBJ whole genome shotgun (WGS) entry which is preliminary data.</text>
</comment>
<name>A0ABX3HCK8_PAEBO</name>
<sequence length="380" mass="43719">MNASFYIDESGNTGTNWDDKTQPYFVYGGWLVPDDRKEEAVNYLNGILASIQGSELKAKSFLKGKSGTYRFYNLFKKLVIEFGFLPFFGVTDKKFMIAAKIVETFFDCDYNPNVNDYLSRPVELKKALAVCIFQDEQVMQNFSTLIKNGTVTIDLMKKINEQLIQIFQDQNQEKVADTLKSLSDENLSKMIKEFEALTSNGTRMRHIALTGTMLIELLKNIEFYSAMQKSYVSVYHDNLRNYDDVFNDLRSKFLHKAIPSIFGTDSKPFLSNFPHIDSLTLLNSKDEILIQAADLLCGFVSKTFQEIATKKRIDDNSIIVFQFLAHLYDMFNDVGIKLWNLYGEYQFLTDFLSAIFQNAEFSSEDHLRIIDAEFPLALNK</sequence>
<keyword evidence="2" id="KW-1185">Reference proteome</keyword>
<evidence type="ECO:0008006" key="3">
    <source>
        <dbReference type="Google" id="ProtNLM"/>
    </source>
</evidence>
<protein>
    <recommendedName>
        <fullName evidence="3">DUF3800 domain-containing protein</fullName>
    </recommendedName>
</protein>
<dbReference type="Pfam" id="PF12686">
    <property type="entry name" value="DUF3800"/>
    <property type="match status" value="1"/>
</dbReference>
<reference evidence="1 2" key="1">
    <citation type="submission" date="2016-10" db="EMBL/GenBank/DDBJ databases">
        <title>Paenibacillus species isolates.</title>
        <authorList>
            <person name="Beno S.M."/>
        </authorList>
    </citation>
    <scope>NUCLEOTIDE SEQUENCE [LARGE SCALE GENOMIC DNA]</scope>
    <source>
        <strain evidence="1 2">FSL H7-0744</strain>
    </source>
</reference>